<feature type="transmembrane region" description="Helical" evidence="1">
    <location>
        <begin position="142"/>
        <end position="163"/>
    </location>
</feature>
<accession>A0A956LVJ4</accession>
<reference evidence="2" key="1">
    <citation type="submission" date="2020-04" db="EMBL/GenBank/DDBJ databases">
        <authorList>
            <person name="Zhang T."/>
        </authorList>
    </citation>
    <scope>NUCLEOTIDE SEQUENCE</scope>
    <source>
        <strain evidence="2">HKST-UBA01</strain>
    </source>
</reference>
<feature type="transmembrane region" description="Helical" evidence="1">
    <location>
        <begin position="65"/>
        <end position="83"/>
    </location>
</feature>
<dbReference type="EMBL" id="JAGQHR010000036">
    <property type="protein sequence ID" value="MCA9726495.1"/>
    <property type="molecule type" value="Genomic_DNA"/>
</dbReference>
<dbReference type="AlphaFoldDB" id="A0A956LVJ4"/>
<dbReference type="Proteomes" id="UP000697710">
    <property type="component" value="Unassembled WGS sequence"/>
</dbReference>
<proteinExistence type="predicted"/>
<feature type="transmembrane region" description="Helical" evidence="1">
    <location>
        <begin position="170"/>
        <end position="189"/>
    </location>
</feature>
<evidence type="ECO:0000313" key="2">
    <source>
        <dbReference type="EMBL" id="MCA9726495.1"/>
    </source>
</evidence>
<feature type="transmembrane region" description="Helical" evidence="1">
    <location>
        <begin position="195"/>
        <end position="213"/>
    </location>
</feature>
<feature type="transmembrane region" description="Helical" evidence="1">
    <location>
        <begin position="117"/>
        <end position="136"/>
    </location>
</feature>
<protein>
    <submittedName>
        <fullName evidence="2">Uncharacterized protein</fullName>
    </submittedName>
</protein>
<organism evidence="2 3">
    <name type="scientific">Eiseniibacteriota bacterium</name>
    <dbReference type="NCBI Taxonomy" id="2212470"/>
    <lineage>
        <taxon>Bacteria</taxon>
        <taxon>Candidatus Eiseniibacteriota</taxon>
    </lineage>
</organism>
<evidence type="ECO:0000313" key="3">
    <source>
        <dbReference type="Proteomes" id="UP000697710"/>
    </source>
</evidence>
<feature type="transmembrane region" description="Helical" evidence="1">
    <location>
        <begin position="32"/>
        <end position="53"/>
    </location>
</feature>
<name>A0A956LVJ4_UNCEI</name>
<reference evidence="2" key="2">
    <citation type="journal article" date="2021" name="Microbiome">
        <title>Successional dynamics and alternative stable states in a saline activated sludge microbial community over 9 years.</title>
        <authorList>
            <person name="Wang Y."/>
            <person name="Ye J."/>
            <person name="Ju F."/>
            <person name="Liu L."/>
            <person name="Boyd J.A."/>
            <person name="Deng Y."/>
            <person name="Parks D.H."/>
            <person name="Jiang X."/>
            <person name="Yin X."/>
            <person name="Woodcroft B.J."/>
            <person name="Tyson G.W."/>
            <person name="Hugenholtz P."/>
            <person name="Polz M.F."/>
            <person name="Zhang T."/>
        </authorList>
    </citation>
    <scope>NUCLEOTIDE SEQUENCE</scope>
    <source>
        <strain evidence="2">HKST-UBA01</strain>
    </source>
</reference>
<gene>
    <name evidence="2" type="ORF">KC729_02365</name>
</gene>
<feature type="transmembrane region" description="Helical" evidence="1">
    <location>
        <begin position="7"/>
        <end position="25"/>
    </location>
</feature>
<keyword evidence="1" id="KW-0812">Transmembrane</keyword>
<sequence>MSLPLETLGWAASWVLGGAIFVLLVRRGVTYVDYYGVTAIYFALATVAVAVPFRHVLLPLAHQLRPIHAVLLAIVVGLHVWVYRWLPRRIPRPEALIRAYPHVYWLRLDPRYNVSKPFEILFQQVLFIALVLILAGTGWNRLVWNGALIVMFGALHVPIIPMVGRYFGLYYLWSSMVAALVFPAVILAAPDGFVYAYLLHWLYYLASSIYFWMRPPASH</sequence>
<keyword evidence="1" id="KW-1133">Transmembrane helix</keyword>
<evidence type="ECO:0000256" key="1">
    <source>
        <dbReference type="SAM" id="Phobius"/>
    </source>
</evidence>
<keyword evidence="1" id="KW-0472">Membrane</keyword>
<comment type="caution">
    <text evidence="2">The sequence shown here is derived from an EMBL/GenBank/DDBJ whole genome shotgun (WGS) entry which is preliminary data.</text>
</comment>